<feature type="chain" id="PRO_5040121207" description="C-type lectin domain-containing protein" evidence="1">
    <location>
        <begin position="20"/>
        <end position="339"/>
    </location>
</feature>
<sequence length="339" mass="38094">MKGCIVLTFLLAVIASIDARRFRCDYKYFPEADGYLKLHRIPANWTEARLRCHLEGAKIASPLNDELKTAMVSMMDVTPKLKCGVFLGVHATFSRGDFFSVEGVPLSQIPHTWADGEPDNYKNAESCLRMTEDREFADVNCAEIYPYFCYKKTPVTNSLVMNECGTTDPEYVLDNRTGSCYKFHTIPRTWSRAYMACAAEGGYLAIINSDTESQVAKEIFAKHPDGNILGNTAKDVAFIGFHDWGEHGEWLTINSDTLQEAGFSKFSPGEPNHAITGEFCGSIYRNGKINDLWCENQYAFLCEKNPGSLMCEQDESPDKLIKVTKKSDISDSYLFGNFK</sequence>
<evidence type="ECO:0000256" key="1">
    <source>
        <dbReference type="SAM" id="SignalP"/>
    </source>
</evidence>
<dbReference type="EMBL" id="CALOZG010000003">
    <property type="protein sequence ID" value="CAH3999073.1"/>
    <property type="molecule type" value="Genomic_DNA"/>
</dbReference>
<dbReference type="Proteomes" id="UP001152562">
    <property type="component" value="Unassembled WGS sequence"/>
</dbReference>
<dbReference type="InterPro" id="IPR016187">
    <property type="entry name" value="CTDL_fold"/>
</dbReference>
<comment type="caution">
    <text evidence="3">The sequence shown here is derived from an EMBL/GenBank/DDBJ whole genome shotgun (WGS) entry which is preliminary data.</text>
</comment>
<organism evidence="3 4">
    <name type="scientific">Pieris brassicae</name>
    <name type="common">White butterfly</name>
    <name type="synonym">Large white butterfly</name>
    <dbReference type="NCBI Taxonomy" id="7116"/>
    <lineage>
        <taxon>Eukaryota</taxon>
        <taxon>Metazoa</taxon>
        <taxon>Ecdysozoa</taxon>
        <taxon>Arthropoda</taxon>
        <taxon>Hexapoda</taxon>
        <taxon>Insecta</taxon>
        <taxon>Pterygota</taxon>
        <taxon>Neoptera</taxon>
        <taxon>Endopterygota</taxon>
        <taxon>Lepidoptera</taxon>
        <taxon>Glossata</taxon>
        <taxon>Ditrysia</taxon>
        <taxon>Papilionoidea</taxon>
        <taxon>Pieridae</taxon>
        <taxon>Pierinae</taxon>
        <taxon>Pieris</taxon>
    </lineage>
</organism>
<evidence type="ECO:0000313" key="3">
    <source>
        <dbReference type="EMBL" id="CAH3999073.1"/>
    </source>
</evidence>
<dbReference type="PROSITE" id="PS50041">
    <property type="entry name" value="C_TYPE_LECTIN_2"/>
    <property type="match status" value="2"/>
</dbReference>
<name>A0A9P0SZI4_PIEBR</name>
<feature type="signal peptide" evidence="1">
    <location>
        <begin position="1"/>
        <end position="19"/>
    </location>
</feature>
<dbReference type="CDD" id="cd00037">
    <property type="entry name" value="CLECT"/>
    <property type="match status" value="2"/>
</dbReference>
<dbReference type="InterPro" id="IPR050111">
    <property type="entry name" value="C-type_lectin/snaclec_domain"/>
</dbReference>
<dbReference type="PANTHER" id="PTHR22803">
    <property type="entry name" value="MANNOSE, PHOSPHOLIPASE, LECTIN RECEPTOR RELATED"/>
    <property type="match status" value="1"/>
</dbReference>
<protein>
    <recommendedName>
        <fullName evidence="2">C-type lectin domain-containing protein</fullName>
    </recommendedName>
</protein>
<reference evidence="3" key="1">
    <citation type="submission" date="2022-05" db="EMBL/GenBank/DDBJ databases">
        <authorList>
            <person name="Okamura Y."/>
        </authorList>
    </citation>
    <scope>NUCLEOTIDE SEQUENCE</scope>
</reference>
<dbReference type="AlphaFoldDB" id="A0A9P0SZI4"/>
<dbReference type="InterPro" id="IPR001304">
    <property type="entry name" value="C-type_lectin-like"/>
</dbReference>
<dbReference type="Gene3D" id="3.10.100.10">
    <property type="entry name" value="Mannose-Binding Protein A, subunit A"/>
    <property type="match status" value="2"/>
</dbReference>
<feature type="domain" description="C-type lectin" evidence="2">
    <location>
        <begin position="44"/>
        <end position="150"/>
    </location>
</feature>
<dbReference type="InterPro" id="IPR016186">
    <property type="entry name" value="C-type_lectin-like/link_sf"/>
</dbReference>
<dbReference type="SMART" id="SM00034">
    <property type="entry name" value="CLECT"/>
    <property type="match status" value="2"/>
</dbReference>
<dbReference type="Pfam" id="PF00059">
    <property type="entry name" value="Lectin_C"/>
    <property type="match status" value="2"/>
</dbReference>
<gene>
    <name evidence="3" type="ORF">PIBRA_LOCUS2520</name>
</gene>
<accession>A0A9P0SZI4</accession>
<evidence type="ECO:0000313" key="4">
    <source>
        <dbReference type="Proteomes" id="UP001152562"/>
    </source>
</evidence>
<keyword evidence="1" id="KW-0732">Signal</keyword>
<feature type="domain" description="C-type lectin" evidence="2">
    <location>
        <begin position="176"/>
        <end position="303"/>
    </location>
</feature>
<proteinExistence type="predicted"/>
<evidence type="ECO:0000259" key="2">
    <source>
        <dbReference type="PROSITE" id="PS50041"/>
    </source>
</evidence>
<keyword evidence="4" id="KW-1185">Reference proteome</keyword>
<dbReference type="SUPFAM" id="SSF56436">
    <property type="entry name" value="C-type lectin-like"/>
    <property type="match status" value="2"/>
</dbReference>